<dbReference type="InterPro" id="IPR003610">
    <property type="entry name" value="CBM5/12"/>
</dbReference>
<feature type="domain" description="GH18" evidence="4">
    <location>
        <begin position="77"/>
        <end position="374"/>
    </location>
</feature>
<dbReference type="CDD" id="cd06543">
    <property type="entry name" value="GH18_PF-ChiA-like"/>
    <property type="match status" value="1"/>
</dbReference>
<dbReference type="AlphaFoldDB" id="A0A4V2ZSY2"/>
<comment type="caution">
    <text evidence="5">The sequence shown here is derived from an EMBL/GenBank/DDBJ whole genome shotgun (WGS) entry which is preliminary data.</text>
</comment>
<dbReference type="GO" id="GO:0005576">
    <property type="term" value="C:extracellular region"/>
    <property type="evidence" value="ECO:0007669"/>
    <property type="project" value="InterPro"/>
</dbReference>
<feature type="transmembrane region" description="Helical" evidence="3">
    <location>
        <begin position="42"/>
        <end position="63"/>
    </location>
</feature>
<evidence type="ECO:0000313" key="5">
    <source>
        <dbReference type="EMBL" id="TDF94964.1"/>
    </source>
</evidence>
<dbReference type="InterPro" id="IPR017853">
    <property type="entry name" value="GH"/>
</dbReference>
<dbReference type="GO" id="GO:0004553">
    <property type="term" value="F:hydrolase activity, hydrolyzing O-glycosyl compounds"/>
    <property type="evidence" value="ECO:0007669"/>
    <property type="project" value="InterPro"/>
</dbReference>
<dbReference type="CDD" id="cd12215">
    <property type="entry name" value="ChiC_BD"/>
    <property type="match status" value="2"/>
</dbReference>
<feature type="region of interest" description="Disordered" evidence="2">
    <location>
        <begin position="392"/>
        <end position="414"/>
    </location>
</feature>
<dbReference type="SUPFAM" id="SSF51055">
    <property type="entry name" value="Carbohydrate binding domain"/>
    <property type="match status" value="2"/>
</dbReference>
<dbReference type="GO" id="GO:0005975">
    <property type="term" value="P:carbohydrate metabolic process"/>
    <property type="evidence" value="ECO:0007669"/>
    <property type="project" value="InterPro"/>
</dbReference>
<proteinExistence type="predicted"/>
<evidence type="ECO:0000313" key="6">
    <source>
        <dbReference type="Proteomes" id="UP000295511"/>
    </source>
</evidence>
<keyword evidence="1 5" id="KW-0378">Hydrolase</keyword>
<accession>A0A4V2ZSY2</accession>
<protein>
    <submittedName>
        <fullName evidence="5">Glycosyl hydrolase family 18</fullName>
    </submittedName>
</protein>
<dbReference type="Gene3D" id="2.10.10.20">
    <property type="entry name" value="Carbohydrate-binding module superfamily 5/12"/>
    <property type="match status" value="2"/>
</dbReference>
<dbReference type="GO" id="GO:0030246">
    <property type="term" value="F:carbohydrate binding"/>
    <property type="evidence" value="ECO:0007669"/>
    <property type="project" value="InterPro"/>
</dbReference>
<reference evidence="5 6" key="1">
    <citation type="submission" date="2019-03" db="EMBL/GenBank/DDBJ databases">
        <title>Whole genome sequence of Arthrobacter sp JH1-1.</title>
        <authorList>
            <person name="Trinh H.N."/>
        </authorList>
    </citation>
    <scope>NUCLEOTIDE SEQUENCE [LARGE SCALE GENOMIC DNA]</scope>
    <source>
        <strain evidence="5 6">JH1-1</strain>
    </source>
</reference>
<dbReference type="Pfam" id="PF02839">
    <property type="entry name" value="CBM_5_12"/>
    <property type="match status" value="1"/>
</dbReference>
<dbReference type="PANTHER" id="PTHR42976:SF1">
    <property type="entry name" value="GH18 DOMAIN-CONTAINING PROTEIN-RELATED"/>
    <property type="match status" value="1"/>
</dbReference>
<evidence type="ECO:0000256" key="2">
    <source>
        <dbReference type="SAM" id="MobiDB-lite"/>
    </source>
</evidence>
<dbReference type="Proteomes" id="UP000295511">
    <property type="component" value="Unassembled WGS sequence"/>
</dbReference>
<dbReference type="EMBL" id="SMRU01000014">
    <property type="protein sequence ID" value="TDF94964.1"/>
    <property type="molecule type" value="Genomic_DNA"/>
</dbReference>
<keyword evidence="3" id="KW-0472">Membrane</keyword>
<keyword evidence="6" id="KW-1185">Reference proteome</keyword>
<dbReference type="SUPFAM" id="SSF51445">
    <property type="entry name" value="(Trans)glycosidases"/>
    <property type="match status" value="1"/>
</dbReference>
<evidence type="ECO:0000256" key="1">
    <source>
        <dbReference type="ARBA" id="ARBA00022801"/>
    </source>
</evidence>
<evidence type="ECO:0000259" key="4">
    <source>
        <dbReference type="PROSITE" id="PS51910"/>
    </source>
</evidence>
<gene>
    <name evidence="5" type="ORF">E1809_13175</name>
</gene>
<dbReference type="InterPro" id="IPR036573">
    <property type="entry name" value="CBM_sf_5/12"/>
</dbReference>
<dbReference type="PROSITE" id="PS51910">
    <property type="entry name" value="GH18_2"/>
    <property type="match status" value="1"/>
</dbReference>
<dbReference type="SMART" id="SM00495">
    <property type="entry name" value="ChtBD3"/>
    <property type="match status" value="2"/>
</dbReference>
<dbReference type="Gene3D" id="3.20.20.80">
    <property type="entry name" value="Glycosidases"/>
    <property type="match status" value="1"/>
</dbReference>
<name>A0A4V2ZSY2_9MICC</name>
<keyword evidence="3" id="KW-0812">Transmembrane</keyword>
<dbReference type="InterPro" id="IPR001223">
    <property type="entry name" value="Glyco_hydro18_cat"/>
</dbReference>
<dbReference type="PANTHER" id="PTHR42976">
    <property type="entry name" value="BIFUNCTIONAL CHITINASE/LYSOZYME-RELATED"/>
    <property type="match status" value="1"/>
</dbReference>
<dbReference type="OrthoDB" id="99456at2"/>
<organism evidence="5 6">
    <name type="scientific">Arthrobacter terricola</name>
    <dbReference type="NCBI Taxonomy" id="2547396"/>
    <lineage>
        <taxon>Bacteria</taxon>
        <taxon>Bacillati</taxon>
        <taxon>Actinomycetota</taxon>
        <taxon>Actinomycetes</taxon>
        <taxon>Micrococcales</taxon>
        <taxon>Micrococcaceae</taxon>
        <taxon>Arthrobacter</taxon>
    </lineage>
</organism>
<dbReference type="InterPro" id="IPR052750">
    <property type="entry name" value="GH18_Chitinase"/>
</dbReference>
<keyword evidence="3" id="KW-1133">Transmembrane helix</keyword>
<sequence>MLRTPGQIHGNEIFSRHPRRSFSWNPWGSSVSKRFPGRRLSLPRLGVLCAIVIALVAAGYFGVRNVQDVSVAATMPSAFSGYVDVTATPRFAFEDPAVPSAKAVVLSFVVADPKQGCTPSWGAAYSPDQAASDLDLDRRIARLRQLGGTAAVSFGGLINSELAVSCTDPNALAAAYRQIVDRYSLTTIDLDVEGPALADTAAADRRAHAIAALQKEHKANGKPLSVWLTLPADPNGLTADGRNMVARTLAGGVDLEGVNVMAMDFGGSKAASESMSQAASAAAEAAHNQLANLYHDAGTDLGSETLWRKLGVTVMIGQNDTAGEVFTLADAATINGFVTSKNLGRVSMWSMNRDRTCSPNYPDLSKVSDGCSGIDQGSQLFSATLANDVGLPTQAAAPSPTTSSATAAADDPSTSPYPVWNANAAYVAADRIVWHGSVYEAKWWTRGDVPDNPVLQGGATPWKLVGPVLPGDKPSPKATVAPGTFPQWVPEKSYHQGDRIMFDALAFEAKWWTQGDSPEAAIEGAADSPWAKLNASQLQAARPTAALP</sequence>
<evidence type="ECO:0000256" key="3">
    <source>
        <dbReference type="SAM" id="Phobius"/>
    </source>
</evidence>